<dbReference type="eggNOG" id="ENOG5032YRS">
    <property type="taxonomic scope" value="Bacteria"/>
</dbReference>
<evidence type="ECO:0000256" key="1">
    <source>
        <dbReference type="SAM" id="Coils"/>
    </source>
</evidence>
<organism evidence="2 3">
    <name type="scientific">Endozoicomonas montiporae</name>
    <dbReference type="NCBI Taxonomy" id="1027273"/>
    <lineage>
        <taxon>Bacteria</taxon>
        <taxon>Pseudomonadati</taxon>
        <taxon>Pseudomonadota</taxon>
        <taxon>Gammaproteobacteria</taxon>
        <taxon>Oceanospirillales</taxon>
        <taxon>Endozoicomonadaceae</taxon>
        <taxon>Endozoicomonas</taxon>
    </lineage>
</organism>
<sequence>MRKKQSVIRQLNHTNESKVLKKITASTLALSVSLLTGCASMNQAECMNADWKQIGFEDALIGRPMSRIGDHRSACAQHNIVPDQEQYKVGFDDGLERFCLPVTAYEFGKQGKTYNNQCPTASHQAFITYYNQGREYYDLKNTISRYGTQISSANRKIERLEKDIAKKESRIISDNSNADERLKLLRKIQDYKEEVGQLKTEITEHERSRAVNQNKLSLLQPPKF</sequence>
<evidence type="ECO:0000313" key="3">
    <source>
        <dbReference type="Proteomes" id="UP000028006"/>
    </source>
</evidence>
<keyword evidence="1" id="KW-0175">Coiled coil</keyword>
<dbReference type="InterPro" id="IPR021242">
    <property type="entry name" value="DUF2799"/>
</dbReference>
<feature type="coiled-coil region" evidence="1">
    <location>
        <begin position="143"/>
        <end position="208"/>
    </location>
</feature>
<name>A0A081N9S3_9GAMM</name>
<accession>A0A081N9S3</accession>
<evidence type="ECO:0000313" key="2">
    <source>
        <dbReference type="EMBL" id="KEQ15196.1"/>
    </source>
</evidence>
<dbReference type="Pfam" id="PF10973">
    <property type="entry name" value="DUF2799"/>
    <property type="match status" value="1"/>
</dbReference>
<evidence type="ECO:0008006" key="4">
    <source>
        <dbReference type="Google" id="ProtNLM"/>
    </source>
</evidence>
<proteinExistence type="predicted"/>
<dbReference type="AlphaFoldDB" id="A0A081N9S3"/>
<reference evidence="2 3" key="1">
    <citation type="submission" date="2014-06" db="EMBL/GenBank/DDBJ databases">
        <title>Whole Genome Sequences of Three Symbiotic Endozoicomonas Bacteria.</title>
        <authorList>
            <person name="Neave M.J."/>
            <person name="Apprill A."/>
            <person name="Voolstra C.R."/>
        </authorList>
    </citation>
    <scope>NUCLEOTIDE SEQUENCE [LARGE SCALE GENOMIC DNA]</scope>
    <source>
        <strain evidence="2 3">LMG 24815</strain>
    </source>
</reference>
<comment type="caution">
    <text evidence="2">The sequence shown here is derived from an EMBL/GenBank/DDBJ whole genome shotgun (WGS) entry which is preliminary data.</text>
</comment>
<keyword evidence="3" id="KW-1185">Reference proteome</keyword>
<dbReference type="Proteomes" id="UP000028006">
    <property type="component" value="Unassembled WGS sequence"/>
</dbReference>
<protein>
    <recommendedName>
        <fullName evidence="4">DNA repair protein</fullName>
    </recommendedName>
</protein>
<dbReference type="EMBL" id="JOKG01000001">
    <property type="protein sequence ID" value="KEQ15196.1"/>
    <property type="molecule type" value="Genomic_DNA"/>
</dbReference>
<gene>
    <name evidence="2" type="ORF">GZ77_00400</name>
</gene>